<dbReference type="AlphaFoldDB" id="A0A450TRU0"/>
<accession>A0A450TRU0</accession>
<gene>
    <name evidence="1" type="ORF">BECKFW1821C_GA0114237_102549</name>
</gene>
<name>A0A450TRU0_9GAMM</name>
<protein>
    <recommendedName>
        <fullName evidence="2">TIR domain-containing protein</fullName>
    </recommendedName>
</protein>
<organism evidence="1">
    <name type="scientific">Candidatus Kentrum sp. FW</name>
    <dbReference type="NCBI Taxonomy" id="2126338"/>
    <lineage>
        <taxon>Bacteria</taxon>
        <taxon>Pseudomonadati</taxon>
        <taxon>Pseudomonadota</taxon>
        <taxon>Gammaproteobacteria</taxon>
        <taxon>Candidatus Kentrum</taxon>
    </lineage>
</organism>
<evidence type="ECO:0000313" key="1">
    <source>
        <dbReference type="EMBL" id="VFJ71015.1"/>
    </source>
</evidence>
<reference evidence="1" key="1">
    <citation type="submission" date="2019-02" db="EMBL/GenBank/DDBJ databases">
        <authorList>
            <person name="Gruber-Vodicka R. H."/>
            <person name="Seah K. B. B."/>
        </authorList>
    </citation>
    <scope>NUCLEOTIDE SEQUENCE</scope>
    <source>
        <strain evidence="1">BECK_BZ131</strain>
    </source>
</reference>
<sequence length="325" mass="37510">MTITSTRNYEPRRFEPGQLADCFEKMLTVLGVQKDDAEILAKYHHGEGTEEHRDLTPDDLGVICEIKDQPASISFRFHVQGEYGKDTSIRLARNSSYSFSEYLYIHWDYYDVKIGNKLVSILEESLSLKPFEAPEPDNSEASERDKAWREAWEKFFDRINDIETRLSTLETSLSARQEELTCFLSYRFNVRSKPLALELTRFLELLNIKVISGAGYEPRRVQDKVMARLEQPHDLFISLITADGESAWTRDELGVALGRGHAVILLVEREAQLGEGILGSWERIEFEQDHIGDAFIGIMEAIRFVREERLRQMVETGKEPEIQQN</sequence>
<proteinExistence type="predicted"/>
<evidence type="ECO:0008006" key="2">
    <source>
        <dbReference type="Google" id="ProtNLM"/>
    </source>
</evidence>
<dbReference type="EMBL" id="CAADFE010000025">
    <property type="protein sequence ID" value="VFJ71015.1"/>
    <property type="molecule type" value="Genomic_DNA"/>
</dbReference>